<dbReference type="SUPFAM" id="SSF55874">
    <property type="entry name" value="ATPase domain of HSP90 chaperone/DNA topoisomerase II/histidine kinase"/>
    <property type="match status" value="1"/>
</dbReference>
<keyword evidence="1" id="KW-0723">Serine/threonine-protein kinase</keyword>
<evidence type="ECO:0000259" key="3">
    <source>
        <dbReference type="Pfam" id="PF13581"/>
    </source>
</evidence>
<feature type="domain" description="Histidine kinase/HSP90-like ATPase" evidence="3">
    <location>
        <begin position="63"/>
        <end position="167"/>
    </location>
</feature>
<dbReference type="RefSeq" id="WP_189901125.1">
    <property type="nucleotide sequence ID" value="NZ_BNBC01000014.1"/>
</dbReference>
<reference evidence="4" key="2">
    <citation type="submission" date="2020-09" db="EMBL/GenBank/DDBJ databases">
        <authorList>
            <person name="Sun Q."/>
            <person name="Ohkuma M."/>
        </authorList>
    </citation>
    <scope>NUCLEOTIDE SEQUENCE</scope>
    <source>
        <strain evidence="4">JCM 3302</strain>
    </source>
</reference>
<reference evidence="4" key="1">
    <citation type="journal article" date="2014" name="Int. J. Syst. Evol. Microbiol.">
        <title>Complete genome sequence of Corynebacterium casei LMG S-19264T (=DSM 44701T), isolated from a smear-ripened cheese.</title>
        <authorList>
            <consortium name="US DOE Joint Genome Institute (JGI-PGF)"/>
            <person name="Walter F."/>
            <person name="Albersmeier A."/>
            <person name="Kalinowski J."/>
            <person name="Ruckert C."/>
        </authorList>
    </citation>
    <scope>NUCLEOTIDE SEQUENCE</scope>
    <source>
        <strain evidence="4">JCM 3302</strain>
    </source>
</reference>
<gene>
    <name evidence="4" type="ORF">GCM10014715_34130</name>
</gene>
<dbReference type="PANTHER" id="PTHR35526">
    <property type="entry name" value="ANTI-SIGMA-F FACTOR RSBW-RELATED"/>
    <property type="match status" value="1"/>
</dbReference>
<keyword evidence="5" id="KW-1185">Reference proteome</keyword>
<dbReference type="InterPro" id="IPR050267">
    <property type="entry name" value="Anti-sigma-factor_SerPK"/>
</dbReference>
<dbReference type="AlphaFoldDB" id="A0A918ZZC5"/>
<dbReference type="Pfam" id="PF13581">
    <property type="entry name" value="HATPase_c_2"/>
    <property type="match status" value="1"/>
</dbReference>
<accession>A0A918ZZC5</accession>
<dbReference type="Gene3D" id="3.30.565.10">
    <property type="entry name" value="Histidine kinase-like ATPase, C-terminal domain"/>
    <property type="match status" value="1"/>
</dbReference>
<dbReference type="CDD" id="cd16936">
    <property type="entry name" value="HATPase_RsbW-like"/>
    <property type="match status" value="1"/>
</dbReference>
<dbReference type="PANTHER" id="PTHR35526:SF3">
    <property type="entry name" value="ANTI-SIGMA-F FACTOR RSBW"/>
    <property type="match status" value="1"/>
</dbReference>
<evidence type="ECO:0000313" key="4">
    <source>
        <dbReference type="EMBL" id="GHE76341.1"/>
    </source>
</evidence>
<feature type="region of interest" description="Disordered" evidence="2">
    <location>
        <begin position="1"/>
        <end position="66"/>
    </location>
</feature>
<evidence type="ECO:0000256" key="1">
    <source>
        <dbReference type="ARBA" id="ARBA00022527"/>
    </source>
</evidence>
<name>A0A918ZZC5_9ACTN</name>
<proteinExistence type="predicted"/>
<sequence length="190" mass="19560">MTTVTDGQPNAEDGPVGCGTPTALVRPPGATGVAGAPESGGPAVDDPVPPGGPAHPGRLRSTVPADPSWAPAVRRLVTEHLAGLRLPADQCDSAVLATDELFANAVRHASTGPGDTVTLTVEWNARGLRVTVADRSPVLPRLRTVDPAAESGRGLSIVAALADDWGMAPPEPDRPGKRVWFTLRRRGGTP</sequence>
<keyword evidence="1" id="KW-0808">Transferase</keyword>
<dbReference type="InterPro" id="IPR036890">
    <property type="entry name" value="HATPase_C_sf"/>
</dbReference>
<protein>
    <recommendedName>
        <fullName evidence="3">Histidine kinase/HSP90-like ATPase domain-containing protein</fullName>
    </recommendedName>
</protein>
<dbReference type="Proteomes" id="UP000641386">
    <property type="component" value="Unassembled WGS sequence"/>
</dbReference>
<dbReference type="InterPro" id="IPR003594">
    <property type="entry name" value="HATPase_dom"/>
</dbReference>
<organism evidence="4 5">
    <name type="scientific">Streptomyces spiralis</name>
    <dbReference type="NCBI Taxonomy" id="66376"/>
    <lineage>
        <taxon>Bacteria</taxon>
        <taxon>Bacillati</taxon>
        <taxon>Actinomycetota</taxon>
        <taxon>Actinomycetes</taxon>
        <taxon>Kitasatosporales</taxon>
        <taxon>Streptomycetaceae</taxon>
        <taxon>Streptomyces</taxon>
    </lineage>
</organism>
<comment type="caution">
    <text evidence="4">The sequence shown here is derived from an EMBL/GenBank/DDBJ whole genome shotgun (WGS) entry which is preliminary data.</text>
</comment>
<evidence type="ECO:0000313" key="5">
    <source>
        <dbReference type="Proteomes" id="UP000641386"/>
    </source>
</evidence>
<dbReference type="EMBL" id="BNBC01000014">
    <property type="protein sequence ID" value="GHE76341.1"/>
    <property type="molecule type" value="Genomic_DNA"/>
</dbReference>
<keyword evidence="1" id="KW-0418">Kinase</keyword>
<evidence type="ECO:0000256" key="2">
    <source>
        <dbReference type="SAM" id="MobiDB-lite"/>
    </source>
</evidence>
<dbReference type="GO" id="GO:0004674">
    <property type="term" value="F:protein serine/threonine kinase activity"/>
    <property type="evidence" value="ECO:0007669"/>
    <property type="project" value="UniProtKB-KW"/>
</dbReference>